<dbReference type="RefSeq" id="WP_155174537.1">
    <property type="nucleotide sequence ID" value="NZ_BAAAFL010000027.1"/>
</dbReference>
<feature type="transmembrane region" description="Helical" evidence="9">
    <location>
        <begin position="291"/>
        <end position="310"/>
    </location>
</feature>
<keyword evidence="3 9" id="KW-0812">Transmembrane</keyword>
<dbReference type="EMBL" id="SMLW01000632">
    <property type="protein sequence ID" value="MTI27537.1"/>
    <property type="molecule type" value="Genomic_DNA"/>
</dbReference>
<evidence type="ECO:0000256" key="2">
    <source>
        <dbReference type="ARBA" id="ARBA00022475"/>
    </source>
</evidence>
<dbReference type="Pfam" id="PF01966">
    <property type="entry name" value="HD"/>
    <property type="match status" value="1"/>
</dbReference>
<keyword evidence="4" id="KW-0547">Nucleotide-binding</keyword>
<protein>
    <submittedName>
        <fullName evidence="11">HD domain-containing protein</fullName>
    </submittedName>
</protein>
<dbReference type="PANTHER" id="PTHR21174">
    <property type="match status" value="1"/>
</dbReference>
<dbReference type="PANTHER" id="PTHR21174:SF0">
    <property type="entry name" value="HD PHOSPHOHYDROLASE FAMILY PROTEIN-RELATED"/>
    <property type="match status" value="1"/>
</dbReference>
<dbReference type="InterPro" id="IPR003607">
    <property type="entry name" value="HD/PDEase_dom"/>
</dbReference>
<sequence length="411" mass="47298">MTIKEDTKKEETETQESKTDITEIVNKAEEYVTNLFNDDLPEKLLYHNLAHTQEVAEIAQKLGEMSEIGKEDMEVLLLAAWFHDTGYIKKYNGHEAESVKYAEEFFKKQGYPEDKQQKVSKLIMSTVAGHEPQGLLEELIHDADMAHMGRKRFFRRGELLRVELENFQNTSYMELEWEKKQYSFLVNNIFYSEAGKEEYAKRRVKNIKKQRQNILKARKVTVRTNTGKDFGRGIDTLYRANYRNHINLSAIADGKANMMISINTILISVIVTLSGASLSVSQGFAIESLRYTIPILILLVGALVSVFFAVMSARPKVTSKEVDMNDVKENKISLLYFGNFLGIPKEEFVTYLSNLKEDQKKLYDSMSLDLYNLGIVLKEKYRLLTVAYNTFIIGLTTTVMAFIFIFFYTNA</sequence>
<evidence type="ECO:0000259" key="10">
    <source>
        <dbReference type="SMART" id="SM00471"/>
    </source>
</evidence>
<dbReference type="Proteomes" id="UP000798808">
    <property type="component" value="Unassembled WGS sequence"/>
</dbReference>
<dbReference type="SMART" id="SM00471">
    <property type="entry name" value="HDc"/>
    <property type="match status" value="1"/>
</dbReference>
<evidence type="ECO:0000313" key="11">
    <source>
        <dbReference type="EMBL" id="MTI27537.1"/>
    </source>
</evidence>
<keyword evidence="5 9" id="KW-1133">Transmembrane helix</keyword>
<reference evidence="11 12" key="1">
    <citation type="submission" date="2019-02" db="EMBL/GenBank/DDBJ databases">
        <authorList>
            <person name="Goldberg S.R."/>
            <person name="Haltli B.A."/>
            <person name="Correa H."/>
            <person name="Russell K.G."/>
        </authorList>
    </citation>
    <scope>NUCLEOTIDE SEQUENCE [LARGE SCALE GENOMIC DNA]</scope>
    <source>
        <strain evidence="11 12">JCM 16186</strain>
    </source>
</reference>
<evidence type="ECO:0000256" key="7">
    <source>
        <dbReference type="ARBA" id="ARBA00023136"/>
    </source>
</evidence>
<evidence type="ECO:0000256" key="8">
    <source>
        <dbReference type="SAM" id="MobiDB-lite"/>
    </source>
</evidence>
<accession>A0ABW9RV23</accession>
<comment type="caution">
    <text evidence="11">The sequence shown here is derived from an EMBL/GenBank/DDBJ whole genome shotgun (WGS) entry which is preliminary data.</text>
</comment>
<keyword evidence="12" id="KW-1185">Reference proteome</keyword>
<dbReference type="InterPro" id="IPR006674">
    <property type="entry name" value="HD_domain"/>
</dbReference>
<evidence type="ECO:0000256" key="4">
    <source>
        <dbReference type="ARBA" id="ARBA00022741"/>
    </source>
</evidence>
<evidence type="ECO:0000256" key="5">
    <source>
        <dbReference type="ARBA" id="ARBA00022989"/>
    </source>
</evidence>
<dbReference type="Pfam" id="PF18967">
    <property type="entry name" value="PycTM"/>
    <property type="match status" value="1"/>
</dbReference>
<evidence type="ECO:0000256" key="9">
    <source>
        <dbReference type="SAM" id="Phobius"/>
    </source>
</evidence>
<evidence type="ECO:0000313" key="12">
    <source>
        <dbReference type="Proteomes" id="UP000798808"/>
    </source>
</evidence>
<keyword evidence="2" id="KW-1003">Cell membrane</keyword>
<feature type="domain" description="HD/PDEase" evidence="10">
    <location>
        <begin position="44"/>
        <end position="158"/>
    </location>
</feature>
<dbReference type="SUPFAM" id="SSF109604">
    <property type="entry name" value="HD-domain/PDEase-like"/>
    <property type="match status" value="1"/>
</dbReference>
<evidence type="ECO:0000256" key="3">
    <source>
        <dbReference type="ARBA" id="ARBA00022692"/>
    </source>
</evidence>
<feature type="transmembrane region" description="Helical" evidence="9">
    <location>
        <begin position="265"/>
        <end position="285"/>
    </location>
</feature>
<evidence type="ECO:0000256" key="1">
    <source>
        <dbReference type="ARBA" id="ARBA00004236"/>
    </source>
</evidence>
<comment type="subcellular location">
    <subcellularLocation>
        <location evidence="1">Cell membrane</location>
    </subcellularLocation>
</comment>
<proteinExistence type="predicted"/>
<gene>
    <name evidence="11" type="ORF">E1163_21450</name>
</gene>
<feature type="region of interest" description="Disordered" evidence="8">
    <location>
        <begin position="1"/>
        <end position="20"/>
    </location>
</feature>
<dbReference type="CDD" id="cd00077">
    <property type="entry name" value="HDc"/>
    <property type="match status" value="1"/>
</dbReference>
<dbReference type="Gene3D" id="1.10.3210.10">
    <property type="entry name" value="Hypothetical protein af1432"/>
    <property type="match status" value="1"/>
</dbReference>
<dbReference type="InterPro" id="IPR043760">
    <property type="entry name" value="PycTM_dom"/>
</dbReference>
<dbReference type="InterPro" id="IPR009218">
    <property type="entry name" value="HD_phosphohydro"/>
</dbReference>
<evidence type="ECO:0000256" key="6">
    <source>
        <dbReference type="ARBA" id="ARBA00023118"/>
    </source>
</evidence>
<organism evidence="11 12">
    <name type="scientific">Fulvivirga kasyanovii</name>
    <dbReference type="NCBI Taxonomy" id="396812"/>
    <lineage>
        <taxon>Bacteria</taxon>
        <taxon>Pseudomonadati</taxon>
        <taxon>Bacteroidota</taxon>
        <taxon>Cytophagia</taxon>
        <taxon>Cytophagales</taxon>
        <taxon>Fulvivirgaceae</taxon>
        <taxon>Fulvivirga</taxon>
    </lineage>
</organism>
<keyword evidence="6" id="KW-0051">Antiviral defense</keyword>
<keyword evidence="7 9" id="KW-0472">Membrane</keyword>
<feature type="transmembrane region" description="Helical" evidence="9">
    <location>
        <begin position="386"/>
        <end position="408"/>
    </location>
</feature>
<name>A0ABW9RV23_9BACT</name>